<sequence length="59" mass="6470">MRIRHKVNGGLAVVDDEYGERLVAGSIWERADAPKSQAAPSRRKRRAAGKPVEVVNDGE</sequence>
<dbReference type="Proteomes" id="UP000226245">
    <property type="component" value="Segment"/>
</dbReference>
<evidence type="ECO:0000313" key="3">
    <source>
        <dbReference type="Proteomes" id="UP000226245"/>
    </source>
</evidence>
<protein>
    <recommendedName>
        <fullName evidence="4">Head-to-tail connector protein</fullName>
    </recommendedName>
</protein>
<organism evidence="2 3">
    <name type="scientific">Mycobacterium phage BabyRay</name>
    <dbReference type="NCBI Taxonomy" id="1897486"/>
    <lineage>
        <taxon>Viruses</taxon>
        <taxon>Duplodnaviria</taxon>
        <taxon>Heunggongvirae</taxon>
        <taxon>Uroviricota</taxon>
        <taxon>Caudoviricetes</taxon>
        <taxon>Veracruzvirus</taxon>
        <taxon>Veracruzvirus babyboy</taxon>
    </lineage>
</organism>
<accession>A0A1D8EW66</accession>
<dbReference type="Pfam" id="PF23976">
    <property type="entry name" value="DUF7302"/>
    <property type="match status" value="1"/>
</dbReference>
<dbReference type="InterPro" id="IPR055726">
    <property type="entry name" value="DUF7302"/>
</dbReference>
<feature type="region of interest" description="Disordered" evidence="1">
    <location>
        <begin position="32"/>
        <end position="59"/>
    </location>
</feature>
<keyword evidence="3" id="KW-1185">Reference proteome</keyword>
<proteinExistence type="predicted"/>
<dbReference type="EMBL" id="KX683423">
    <property type="protein sequence ID" value="AOT25470.1"/>
    <property type="molecule type" value="Genomic_DNA"/>
</dbReference>
<name>A0A1D8EW66_9CAUD</name>
<evidence type="ECO:0000313" key="2">
    <source>
        <dbReference type="EMBL" id="AOT25470.1"/>
    </source>
</evidence>
<reference evidence="2 3" key="1">
    <citation type="submission" date="2016-08" db="EMBL/GenBank/DDBJ databases">
        <authorList>
            <person name="DeLong Z."/>
            <person name="DeVault B."/>
            <person name="Huffman J."/>
            <person name="Scuttaro V."/>
            <person name="Woodford M."/>
            <person name="Washington J.M."/>
            <person name="Klyczek K."/>
            <person name="Garlena R.A."/>
            <person name="Russell D.A."/>
            <person name="Pope W.H."/>
            <person name="Jacobs-Sera D."/>
            <person name="Hendrix R.W."/>
            <person name="Hatfull G.F."/>
        </authorList>
    </citation>
    <scope>NUCLEOTIDE SEQUENCE [LARGE SCALE GENOMIC DNA]</scope>
</reference>
<evidence type="ECO:0000256" key="1">
    <source>
        <dbReference type="SAM" id="MobiDB-lite"/>
    </source>
</evidence>
<evidence type="ECO:0008006" key="4">
    <source>
        <dbReference type="Google" id="ProtNLM"/>
    </source>
</evidence>
<gene>
    <name evidence="2" type="ORF">SEA_BABYRAY_16</name>
</gene>